<evidence type="ECO:0000256" key="2">
    <source>
        <dbReference type="ARBA" id="ARBA00022692"/>
    </source>
</evidence>
<dbReference type="Proteomes" id="UP000228380">
    <property type="component" value="Chromosome 11"/>
</dbReference>
<reference evidence="11 12" key="2">
    <citation type="submission" date="2025-04" db="UniProtKB">
        <authorList>
            <consortium name="RefSeq"/>
        </authorList>
    </citation>
    <scope>IDENTIFICATION</scope>
    <source>
        <tissue evidence="11 12">Young leaves</tissue>
    </source>
</reference>
<feature type="repeat" description="ANK" evidence="7">
    <location>
        <begin position="285"/>
        <end position="317"/>
    </location>
</feature>
<feature type="transmembrane region" description="Helical" evidence="8">
    <location>
        <begin position="423"/>
        <end position="444"/>
    </location>
</feature>
<feature type="repeat" description="ANK" evidence="7">
    <location>
        <begin position="321"/>
        <end position="342"/>
    </location>
</feature>
<dbReference type="InterPro" id="IPR002110">
    <property type="entry name" value="Ankyrin_rpt"/>
</dbReference>
<keyword evidence="3" id="KW-0677">Repeat</keyword>
<feature type="transmembrane region" description="Helical" evidence="8">
    <location>
        <begin position="464"/>
        <end position="488"/>
    </location>
</feature>
<keyword evidence="6 8" id="KW-0472">Membrane</keyword>
<evidence type="ECO:0000259" key="9">
    <source>
        <dbReference type="Pfam" id="PF13962"/>
    </source>
</evidence>
<dbReference type="SUPFAM" id="SSF48403">
    <property type="entry name" value="Ankyrin repeat"/>
    <property type="match status" value="1"/>
</dbReference>
<dbReference type="PANTHER" id="PTHR24186:SF54">
    <property type="entry name" value="PGG DOMAIN-CONTAINING PROTEIN"/>
    <property type="match status" value="1"/>
</dbReference>
<evidence type="ECO:0000256" key="7">
    <source>
        <dbReference type="PROSITE-ProRule" id="PRU00023"/>
    </source>
</evidence>
<dbReference type="GeneID" id="120112384"/>
<dbReference type="PROSITE" id="PS50297">
    <property type="entry name" value="ANK_REP_REGION"/>
    <property type="match status" value="3"/>
</dbReference>
<feature type="transmembrane region" description="Helical" evidence="8">
    <location>
        <begin position="504"/>
        <end position="523"/>
    </location>
</feature>
<keyword evidence="4 8" id="KW-1133">Transmembrane helix</keyword>
<evidence type="ECO:0000256" key="4">
    <source>
        <dbReference type="ARBA" id="ARBA00022989"/>
    </source>
</evidence>
<keyword evidence="2 8" id="KW-0812">Transmembrane</keyword>
<evidence type="ECO:0000256" key="5">
    <source>
        <dbReference type="ARBA" id="ARBA00023043"/>
    </source>
</evidence>
<feature type="repeat" description="ANK" evidence="7">
    <location>
        <begin position="184"/>
        <end position="216"/>
    </location>
</feature>
<dbReference type="Pfam" id="PF00023">
    <property type="entry name" value="Ank"/>
    <property type="match status" value="1"/>
</dbReference>
<dbReference type="InterPro" id="IPR036770">
    <property type="entry name" value="Ankyrin_rpt-contain_sf"/>
</dbReference>
<keyword evidence="5 7" id="KW-0040">ANK repeat</keyword>
<keyword evidence="10" id="KW-1185">Reference proteome</keyword>
<dbReference type="RefSeq" id="XP_038987515.1">
    <property type="nucleotide sequence ID" value="XM_039131587.1"/>
</dbReference>
<dbReference type="InterPro" id="IPR026961">
    <property type="entry name" value="PGG_dom"/>
</dbReference>
<dbReference type="RefSeq" id="XP_038987518.1">
    <property type="nucleotide sequence ID" value="XM_039131590.1"/>
</dbReference>
<gene>
    <name evidence="11 12" type="primary">LOC120112384</name>
    <name evidence="13 14" type="synonym">LOC103699527</name>
</gene>
<dbReference type="RefSeq" id="XP_038987514.1">
    <property type="nucleotide sequence ID" value="XM_039131586.1"/>
</dbReference>
<dbReference type="RefSeq" id="XP_038987517.1">
    <property type="nucleotide sequence ID" value="XM_039131589.1"/>
</dbReference>
<feature type="repeat" description="ANK" evidence="7">
    <location>
        <begin position="68"/>
        <end position="107"/>
    </location>
</feature>
<evidence type="ECO:0000313" key="10">
    <source>
        <dbReference type="Proteomes" id="UP000228380"/>
    </source>
</evidence>
<proteinExistence type="predicted"/>
<dbReference type="KEGG" id="pda:103699527"/>
<feature type="transmembrane region" description="Helical" evidence="8">
    <location>
        <begin position="529"/>
        <end position="550"/>
    </location>
</feature>
<dbReference type="AlphaFoldDB" id="A0A8B9AMB6"/>
<dbReference type="Pfam" id="PF12796">
    <property type="entry name" value="Ank_2"/>
    <property type="match status" value="3"/>
</dbReference>
<sequence length="573" mass="62720">MDTRLLDAAVSGNVAVLNQLVRESPKILLGKTPLNNTALHFAVIYEHEQFAKELCLSSPPLLLATNSNGETPLHIAAMAGHHSMATFFIQVATQVLRSGGDIEGGDPLKQMMMTTDKKGNTALHHALRHGHSSLALELLQAEPKQSELIDSNHESPMYIAAYRGLADAVTALVQIPSSNHGGYYGHTALHAATISEHSSIVETLLRERPELAKAQNDHGTIALVHAAVGNKLEMLRLHLRFDPSLAYVMNQQFSAFHYAARLGYVRIAEELIRHCPDSGFLVDRQGRNALHAAILEGQVDFVKYILKTPALHGLLNQPDDDGSTPLHLAAETCNPEILRALLANERVDRAALKGRFSALDIFFDRVEPAKTLKWNEAYTLLLHATIPGLATGDIWHTAEKRIAREAICQIQSLTQRYTQNTSLTAILIATVTFAAAFTMPGGFSSDEGPDEGLPILAKKAAFKAFLISDTIAMVASLAVSFLCIFAGWEDIDFLLHYRASTRKLLWCAIAAMSVAFASAMFAVLAPGNLWLAILISLPCCALPFLTYILAMWPLCKLRLRYGGTFRPDLLEQV</sequence>
<evidence type="ECO:0000313" key="13">
    <source>
        <dbReference type="RefSeq" id="XP_038987517.1"/>
    </source>
</evidence>
<evidence type="ECO:0000313" key="14">
    <source>
        <dbReference type="RefSeq" id="XP_038987518.1"/>
    </source>
</evidence>
<evidence type="ECO:0000313" key="12">
    <source>
        <dbReference type="RefSeq" id="XP_038987515.1"/>
    </source>
</evidence>
<dbReference type="OrthoDB" id="303876at2759"/>
<dbReference type="Gene3D" id="1.25.40.20">
    <property type="entry name" value="Ankyrin repeat-containing domain"/>
    <property type="match status" value="2"/>
</dbReference>
<organism evidence="10 12">
    <name type="scientific">Phoenix dactylifera</name>
    <name type="common">Date palm</name>
    <dbReference type="NCBI Taxonomy" id="42345"/>
    <lineage>
        <taxon>Eukaryota</taxon>
        <taxon>Viridiplantae</taxon>
        <taxon>Streptophyta</taxon>
        <taxon>Embryophyta</taxon>
        <taxon>Tracheophyta</taxon>
        <taxon>Spermatophyta</taxon>
        <taxon>Magnoliopsida</taxon>
        <taxon>Liliopsida</taxon>
        <taxon>Arecaceae</taxon>
        <taxon>Coryphoideae</taxon>
        <taxon>Phoeniceae</taxon>
        <taxon>Phoenix</taxon>
    </lineage>
</organism>
<dbReference type="SMART" id="SM00248">
    <property type="entry name" value="ANK"/>
    <property type="match status" value="10"/>
</dbReference>
<evidence type="ECO:0000256" key="3">
    <source>
        <dbReference type="ARBA" id="ARBA00022737"/>
    </source>
</evidence>
<evidence type="ECO:0000256" key="8">
    <source>
        <dbReference type="SAM" id="Phobius"/>
    </source>
</evidence>
<feature type="domain" description="PGG" evidence="9">
    <location>
        <begin position="415"/>
        <end position="523"/>
    </location>
</feature>
<accession>A0A8B9AMB6</accession>
<name>A0A8B9AMB6_PHODC</name>
<dbReference type="PANTHER" id="PTHR24186">
    <property type="entry name" value="PROTEIN PHOSPHATASE 1 REGULATORY SUBUNIT"/>
    <property type="match status" value="1"/>
</dbReference>
<dbReference type="Pfam" id="PF13962">
    <property type="entry name" value="PGG"/>
    <property type="match status" value="1"/>
</dbReference>
<protein>
    <submittedName>
        <fullName evidence="11 12">Protein ACCELERATED CELL DEATH 6-like isoform X1</fullName>
    </submittedName>
</protein>
<evidence type="ECO:0000256" key="1">
    <source>
        <dbReference type="ARBA" id="ARBA00004141"/>
    </source>
</evidence>
<dbReference type="KEGG" id="pda:120112384"/>
<reference evidence="10" key="1">
    <citation type="journal article" date="2019" name="Nat. Commun.">
        <title>Genome-wide association mapping of date palm fruit traits.</title>
        <authorList>
            <person name="Hazzouri K.M."/>
            <person name="Gros-Balthazard M."/>
            <person name="Flowers J.M."/>
            <person name="Copetti D."/>
            <person name="Lemansour A."/>
            <person name="Lebrun M."/>
            <person name="Masmoudi K."/>
            <person name="Ferrand S."/>
            <person name="Dhar M.I."/>
            <person name="Fresquez Z.A."/>
            <person name="Rosas U."/>
            <person name="Zhang J."/>
            <person name="Talag J."/>
            <person name="Lee S."/>
            <person name="Kudrna D."/>
            <person name="Powell R.F."/>
            <person name="Leitch I.J."/>
            <person name="Krueger R.R."/>
            <person name="Wing R.A."/>
            <person name="Amiri K.M.A."/>
            <person name="Purugganan M.D."/>
        </authorList>
    </citation>
    <scope>NUCLEOTIDE SEQUENCE [LARGE SCALE GENOMIC DNA]</scope>
    <source>
        <strain evidence="10">cv. Khalas</strain>
    </source>
</reference>
<evidence type="ECO:0000256" key="6">
    <source>
        <dbReference type="ARBA" id="ARBA00023136"/>
    </source>
</evidence>
<evidence type="ECO:0000313" key="11">
    <source>
        <dbReference type="RefSeq" id="XP_038987514.1"/>
    </source>
</evidence>
<comment type="subcellular location">
    <subcellularLocation>
        <location evidence="1">Membrane</location>
        <topology evidence="1">Multi-pass membrane protein</topology>
    </subcellularLocation>
</comment>
<dbReference type="GO" id="GO:0005886">
    <property type="term" value="C:plasma membrane"/>
    <property type="evidence" value="ECO:0007669"/>
    <property type="project" value="TreeGrafter"/>
</dbReference>
<dbReference type="PROSITE" id="PS50088">
    <property type="entry name" value="ANK_REPEAT"/>
    <property type="match status" value="4"/>
</dbReference>